<comment type="caution">
    <text evidence="2">The sequence shown here is derived from an EMBL/GenBank/DDBJ whole genome shotgun (WGS) entry which is preliminary data.</text>
</comment>
<evidence type="ECO:0000256" key="1">
    <source>
        <dbReference type="SAM" id="MobiDB-lite"/>
    </source>
</evidence>
<evidence type="ECO:0000313" key="2">
    <source>
        <dbReference type="EMBL" id="RKT44696.1"/>
    </source>
</evidence>
<keyword evidence="5" id="KW-1185">Reference proteome</keyword>
<accession>A0A495V5L2</accession>
<feature type="region of interest" description="Disordered" evidence="1">
    <location>
        <begin position="552"/>
        <end position="572"/>
    </location>
</feature>
<sequence>MSDAPACVDSSADRRPTPIHDRLDRAKHRHAVAQARQDGQSQRAAVSGAGVARSTLRHWSAPPAPSAPSALSAFVETPEGVVWLRRILVAAHWSIGEQGGAGVRVVCDFLERSGLSAFIGASYGAQQAFHAGLEEQIVTAATELRGTLAQAMPHRTLSIAEDETWKDGMRLVGIDAVSNFILLEHRSDERSAAAWTRALEGGLEGLNVTVVQGTSDEAKGLLAHVERDLGAHHSTDLFHLQHAVSQAMSLSLKRAEQQAETAEAEAKARWQDECAAEQAYHRRRHGPGRPPAFAARIDEALSAYVQASLAREQAHAHRAEAKALIGAFSEVDHPYEIQQGQAQTPEQLEARLGTLFARLEAIAEEADLSERLCAHLAKAKRLTQSLVATLTFFFMMVNTRVQALDLAPAIEQAMLDDLIPALYLERVAARSTRAEPRHRLRALSAQRLAPLRQPSHPIQSLDPQTRHHLEQVAGECADLFQRSSSCVEGRNGFLALYQHGHHRLSPRKQQVLTALHNFAIKRPDGTTAAERFFAQPHPSLFEQVLERMPWPARPARRRPRPARQPYLVPVAA</sequence>
<evidence type="ECO:0000313" key="5">
    <source>
        <dbReference type="Proteomes" id="UP000274556"/>
    </source>
</evidence>
<protein>
    <submittedName>
        <fullName evidence="2">Uncharacterized protein</fullName>
    </submittedName>
</protein>
<dbReference type="Pfam" id="PF19936">
    <property type="entry name" value="DUF6399"/>
    <property type="match status" value="1"/>
</dbReference>
<dbReference type="EMBL" id="RBXL01000001">
    <property type="protein sequence ID" value="RKT46812.1"/>
    <property type="molecule type" value="Genomic_DNA"/>
</dbReference>
<reference evidence="2 5" key="1">
    <citation type="submission" date="2018-10" db="EMBL/GenBank/DDBJ databases">
        <title>Genomic Encyclopedia of Archaeal and Bacterial Type Strains, Phase II (KMG-II): from individual species to whole genera.</title>
        <authorList>
            <person name="Goeker M."/>
        </authorList>
    </citation>
    <scope>NUCLEOTIDE SEQUENCE [LARGE SCALE GENOMIC DNA]</scope>
    <source>
        <strain evidence="2 5">DSM 235</strain>
    </source>
</reference>
<dbReference type="Proteomes" id="UP000274556">
    <property type="component" value="Unassembled WGS sequence"/>
</dbReference>
<dbReference type="InterPro" id="IPR045650">
    <property type="entry name" value="DUF6399"/>
</dbReference>
<dbReference type="EMBL" id="RBXL01000001">
    <property type="protein sequence ID" value="RKT47435.1"/>
    <property type="molecule type" value="Genomic_DNA"/>
</dbReference>
<dbReference type="AlphaFoldDB" id="A0A495V5L2"/>
<evidence type="ECO:0000313" key="3">
    <source>
        <dbReference type="EMBL" id="RKT46812.1"/>
    </source>
</evidence>
<organism evidence="2 5">
    <name type="scientific">Thiocapsa rosea</name>
    <dbReference type="NCBI Taxonomy" id="69360"/>
    <lineage>
        <taxon>Bacteria</taxon>
        <taxon>Pseudomonadati</taxon>
        <taxon>Pseudomonadota</taxon>
        <taxon>Gammaproteobacteria</taxon>
        <taxon>Chromatiales</taxon>
        <taxon>Chromatiaceae</taxon>
        <taxon>Thiocapsa</taxon>
    </lineage>
</organism>
<proteinExistence type="predicted"/>
<name>A0A495V5L2_9GAMM</name>
<feature type="region of interest" description="Disordered" evidence="1">
    <location>
        <begin position="1"/>
        <end position="24"/>
    </location>
</feature>
<dbReference type="EMBL" id="RBXL01000001">
    <property type="protein sequence ID" value="RKT44696.1"/>
    <property type="molecule type" value="Genomic_DNA"/>
</dbReference>
<gene>
    <name evidence="2" type="ORF">BDD21_2094</name>
    <name evidence="3" type="ORF">BDD21_4350</name>
    <name evidence="4" type="ORF">BDD21_5018</name>
</gene>
<feature type="compositionally biased region" description="Basic and acidic residues" evidence="1">
    <location>
        <begin position="11"/>
        <end position="24"/>
    </location>
</feature>
<evidence type="ECO:0000313" key="4">
    <source>
        <dbReference type="EMBL" id="RKT47435.1"/>
    </source>
</evidence>